<organism evidence="2 3">
    <name type="scientific">Candidatus Magnetobacterium bavaricum</name>
    <dbReference type="NCBI Taxonomy" id="29290"/>
    <lineage>
        <taxon>Bacteria</taxon>
        <taxon>Pseudomonadati</taxon>
        <taxon>Nitrospirota</taxon>
        <taxon>Thermodesulfovibrionia</taxon>
        <taxon>Thermodesulfovibrionales</taxon>
        <taxon>Candidatus Magnetobacteriaceae</taxon>
        <taxon>Candidatus Magnetobacterium</taxon>
    </lineage>
</organism>
<sequence length="123" mass="13477">MQFNLDFYNKDQYVTFRISRRSLLIGVPLLFFTRFLRTAEGDGNTTGNALLRAGLPFGWQAGDKTGSGEHGSTNDIAIVWPPSRKPLLIAAYLTGSTASISQRNDALAEVGRIVTSELVSTRL</sequence>
<gene>
    <name evidence="2" type="ORF">MBAV_003131</name>
</gene>
<dbReference type="SUPFAM" id="SSF56601">
    <property type="entry name" value="beta-lactamase/transpeptidase-like"/>
    <property type="match status" value="1"/>
</dbReference>
<comment type="caution">
    <text evidence="2">The sequence shown here is derived from an EMBL/GenBank/DDBJ whole genome shotgun (WGS) entry which is preliminary data.</text>
</comment>
<proteinExistence type="predicted"/>
<dbReference type="AlphaFoldDB" id="A0A0F3GRU5"/>
<dbReference type="Gene3D" id="3.40.710.10">
    <property type="entry name" value="DD-peptidase/beta-lactamase superfamily"/>
    <property type="match status" value="1"/>
</dbReference>
<accession>A0A0F3GRU5</accession>
<dbReference type="Pfam" id="PF13354">
    <property type="entry name" value="Beta-lactamase2"/>
    <property type="match status" value="1"/>
</dbReference>
<keyword evidence="3" id="KW-1185">Reference proteome</keyword>
<evidence type="ECO:0000313" key="3">
    <source>
        <dbReference type="Proteomes" id="UP000033423"/>
    </source>
</evidence>
<dbReference type="InterPro" id="IPR012338">
    <property type="entry name" value="Beta-lactam/transpept-like"/>
</dbReference>
<name>A0A0F3GRU5_9BACT</name>
<feature type="domain" description="Beta-lactamase class A catalytic" evidence="1">
    <location>
        <begin position="46"/>
        <end position="92"/>
    </location>
</feature>
<dbReference type="GO" id="GO:0008800">
    <property type="term" value="F:beta-lactamase activity"/>
    <property type="evidence" value="ECO:0007669"/>
    <property type="project" value="InterPro"/>
</dbReference>
<protein>
    <submittedName>
        <fullName evidence="2">Beta-lactamase</fullName>
    </submittedName>
</protein>
<dbReference type="GO" id="GO:0030655">
    <property type="term" value="P:beta-lactam antibiotic catabolic process"/>
    <property type="evidence" value="ECO:0007669"/>
    <property type="project" value="InterPro"/>
</dbReference>
<evidence type="ECO:0000259" key="1">
    <source>
        <dbReference type="Pfam" id="PF13354"/>
    </source>
</evidence>
<dbReference type="EMBL" id="LACI01001339">
    <property type="protein sequence ID" value="KJU84674.1"/>
    <property type="molecule type" value="Genomic_DNA"/>
</dbReference>
<evidence type="ECO:0000313" key="2">
    <source>
        <dbReference type="EMBL" id="KJU84674.1"/>
    </source>
</evidence>
<dbReference type="InterPro" id="IPR045155">
    <property type="entry name" value="Beta-lactam_cat"/>
</dbReference>
<reference evidence="2 3" key="1">
    <citation type="submission" date="2015-02" db="EMBL/GenBank/DDBJ databases">
        <title>Single-cell genomics of uncultivated deep-branching MTB reveals a conserved set of magnetosome genes.</title>
        <authorList>
            <person name="Kolinko S."/>
            <person name="Richter M."/>
            <person name="Glockner F.O."/>
            <person name="Brachmann A."/>
            <person name="Schuler D."/>
        </authorList>
    </citation>
    <scope>NUCLEOTIDE SEQUENCE [LARGE SCALE GENOMIC DNA]</scope>
    <source>
        <strain evidence="2">TM-1</strain>
    </source>
</reference>
<dbReference type="Proteomes" id="UP000033423">
    <property type="component" value="Unassembled WGS sequence"/>
</dbReference>